<gene>
    <name evidence="9" type="ORF">SNE40_009566</name>
</gene>
<evidence type="ECO:0000256" key="4">
    <source>
        <dbReference type="ARBA" id="ARBA00022840"/>
    </source>
</evidence>
<evidence type="ECO:0000256" key="1">
    <source>
        <dbReference type="ARBA" id="ARBA00022448"/>
    </source>
</evidence>
<dbReference type="PANTHER" id="PTHR24223">
    <property type="entry name" value="ATP-BINDING CASSETTE SUB-FAMILY C"/>
    <property type="match status" value="1"/>
</dbReference>
<dbReference type="PANTHER" id="PTHR24223:SF330">
    <property type="entry name" value="ATP-BINDING CASSETTE SUB-FAMILY C MEMBER 10"/>
    <property type="match status" value="1"/>
</dbReference>
<keyword evidence="2 7" id="KW-0812">Transmembrane</keyword>
<keyword evidence="5 7" id="KW-1133">Transmembrane helix</keyword>
<evidence type="ECO:0000256" key="2">
    <source>
        <dbReference type="ARBA" id="ARBA00022692"/>
    </source>
</evidence>
<dbReference type="SUPFAM" id="SSF52540">
    <property type="entry name" value="P-loop containing nucleoside triphosphate hydrolases"/>
    <property type="match status" value="1"/>
</dbReference>
<evidence type="ECO:0000313" key="9">
    <source>
        <dbReference type="EMBL" id="KAK6181779.1"/>
    </source>
</evidence>
<dbReference type="GO" id="GO:0016020">
    <property type="term" value="C:membrane"/>
    <property type="evidence" value="ECO:0007669"/>
    <property type="project" value="InterPro"/>
</dbReference>
<dbReference type="InterPro" id="IPR027417">
    <property type="entry name" value="P-loop_NTPase"/>
</dbReference>
<name>A0AAN8JTR0_PATCE</name>
<dbReference type="GO" id="GO:0005524">
    <property type="term" value="F:ATP binding"/>
    <property type="evidence" value="ECO:0007669"/>
    <property type="project" value="UniProtKB-KW"/>
</dbReference>
<organism evidence="9 10">
    <name type="scientific">Patella caerulea</name>
    <name type="common">Rayed Mediterranean limpet</name>
    <dbReference type="NCBI Taxonomy" id="87958"/>
    <lineage>
        <taxon>Eukaryota</taxon>
        <taxon>Metazoa</taxon>
        <taxon>Spiralia</taxon>
        <taxon>Lophotrochozoa</taxon>
        <taxon>Mollusca</taxon>
        <taxon>Gastropoda</taxon>
        <taxon>Patellogastropoda</taxon>
        <taxon>Patelloidea</taxon>
        <taxon>Patellidae</taxon>
        <taxon>Patella</taxon>
    </lineage>
</organism>
<dbReference type="InterPro" id="IPR003439">
    <property type="entry name" value="ABC_transporter-like_ATP-bd"/>
</dbReference>
<sequence>MLRAGDRTEIGENGVTLSGGQKARIALARAVYQDKEVYLLDDPLSAVDQHVANHLYHKCIMGLLKDKTRILCTHHVQYLKDAHIVIQMEDGKIIKSGQPSDVLPYIRDDLEEEVINEDVSNDDVNEEDGGLVIEEEQEKGVVKLRVYKSYWKAIGSCLVPVILIALFLMQASRNINDWWLSYWVSHTHSCSNTNNTTYSNSSHKVYDSYMLLETIGSNIRNISESKDNINFYLMIYGCLAGANSIFTLARAFLFAFGGIQAAQVLHKKLLASILNAPVTFFDTTPLGRIVNRFSSDVYSIDDSLPFILNIFLAQGFGIFGTIIITCYGLPWLALLLIPLGLLYYKIQVSLF</sequence>
<comment type="caution">
    <text evidence="9">The sequence shown here is derived from an EMBL/GenBank/DDBJ whole genome shotgun (WGS) entry which is preliminary data.</text>
</comment>
<evidence type="ECO:0000313" key="10">
    <source>
        <dbReference type="Proteomes" id="UP001347796"/>
    </source>
</evidence>
<dbReference type="Gene3D" id="3.40.50.300">
    <property type="entry name" value="P-loop containing nucleotide triphosphate hydrolases"/>
    <property type="match status" value="1"/>
</dbReference>
<feature type="domain" description="ABC transmembrane type-1" evidence="8">
    <location>
        <begin position="161"/>
        <end position="351"/>
    </location>
</feature>
<keyword evidence="10" id="KW-1185">Reference proteome</keyword>
<keyword evidence="6 7" id="KW-0472">Membrane</keyword>
<proteinExistence type="predicted"/>
<evidence type="ECO:0000256" key="3">
    <source>
        <dbReference type="ARBA" id="ARBA00022741"/>
    </source>
</evidence>
<dbReference type="InterPro" id="IPR011527">
    <property type="entry name" value="ABC1_TM_dom"/>
</dbReference>
<keyword evidence="1" id="KW-0813">Transport</keyword>
<dbReference type="Proteomes" id="UP001347796">
    <property type="component" value="Unassembled WGS sequence"/>
</dbReference>
<dbReference type="Gene3D" id="1.20.1560.10">
    <property type="entry name" value="ABC transporter type 1, transmembrane domain"/>
    <property type="match status" value="1"/>
</dbReference>
<evidence type="ECO:0000256" key="5">
    <source>
        <dbReference type="ARBA" id="ARBA00022989"/>
    </source>
</evidence>
<feature type="transmembrane region" description="Helical" evidence="7">
    <location>
        <begin position="310"/>
        <end position="343"/>
    </location>
</feature>
<dbReference type="InterPro" id="IPR036640">
    <property type="entry name" value="ABC1_TM_sf"/>
</dbReference>
<evidence type="ECO:0000256" key="7">
    <source>
        <dbReference type="SAM" id="Phobius"/>
    </source>
</evidence>
<dbReference type="PROSITE" id="PS50929">
    <property type="entry name" value="ABC_TM1F"/>
    <property type="match status" value="1"/>
</dbReference>
<feature type="transmembrane region" description="Helical" evidence="7">
    <location>
        <begin position="233"/>
        <end position="257"/>
    </location>
</feature>
<keyword evidence="3" id="KW-0547">Nucleotide-binding</keyword>
<feature type="transmembrane region" description="Helical" evidence="7">
    <location>
        <begin position="153"/>
        <end position="172"/>
    </location>
</feature>
<dbReference type="SUPFAM" id="SSF90123">
    <property type="entry name" value="ABC transporter transmembrane region"/>
    <property type="match status" value="1"/>
</dbReference>
<dbReference type="GO" id="GO:0140359">
    <property type="term" value="F:ABC-type transporter activity"/>
    <property type="evidence" value="ECO:0007669"/>
    <property type="project" value="InterPro"/>
</dbReference>
<dbReference type="Pfam" id="PF00664">
    <property type="entry name" value="ABC_membrane"/>
    <property type="match status" value="1"/>
</dbReference>
<accession>A0AAN8JTR0</accession>
<reference evidence="9 10" key="1">
    <citation type="submission" date="2024-01" db="EMBL/GenBank/DDBJ databases">
        <title>The genome of the rayed Mediterranean limpet Patella caerulea (Linnaeus, 1758).</title>
        <authorList>
            <person name="Anh-Thu Weber A."/>
            <person name="Halstead-Nussloch G."/>
        </authorList>
    </citation>
    <scope>NUCLEOTIDE SEQUENCE [LARGE SCALE GENOMIC DNA]</scope>
    <source>
        <strain evidence="9">AATW-2023a</strain>
        <tissue evidence="9">Whole specimen</tissue>
    </source>
</reference>
<dbReference type="InterPro" id="IPR050173">
    <property type="entry name" value="ABC_transporter_C-like"/>
</dbReference>
<keyword evidence="4" id="KW-0067">ATP-binding</keyword>
<dbReference type="EMBL" id="JAZGQO010000007">
    <property type="protein sequence ID" value="KAK6181779.1"/>
    <property type="molecule type" value="Genomic_DNA"/>
</dbReference>
<dbReference type="GO" id="GO:0016887">
    <property type="term" value="F:ATP hydrolysis activity"/>
    <property type="evidence" value="ECO:0007669"/>
    <property type="project" value="InterPro"/>
</dbReference>
<evidence type="ECO:0000259" key="8">
    <source>
        <dbReference type="PROSITE" id="PS50929"/>
    </source>
</evidence>
<protein>
    <recommendedName>
        <fullName evidence="8">ABC transmembrane type-1 domain-containing protein</fullName>
    </recommendedName>
</protein>
<evidence type="ECO:0000256" key="6">
    <source>
        <dbReference type="ARBA" id="ARBA00023136"/>
    </source>
</evidence>
<dbReference type="Pfam" id="PF00005">
    <property type="entry name" value="ABC_tran"/>
    <property type="match status" value="1"/>
</dbReference>
<dbReference type="AlphaFoldDB" id="A0AAN8JTR0"/>